<sequence length="326" mass="37327">MMNVTQNEMDTGAIAIKEYLEDGRIEKVIQEQRVVAIQEKRLDAAIEELLKLETELRSTSDARRIQRVVVSILQLCYEAQAWKTLIKQIRFFSQCPDQLKQAVIAMVNQAVSYLNDIHDPEIRIELEETLNHVSSSKGLQNLCRYSLSTPLEGLAGDRKSRLADLNMSALKLSCESREERGQAKVEERGQAKVEERGQELTTPDHESLPTTPPHKHIKEKDSAPSLCRAPRKKKTYLVRKPVGAVRRRLFGQVPPADVEDFLSELEQSTQQRFIDRYNFDPVKEKPLPGRFEWSPLRLREPHYTRPTSKDSSTDIQRSELAPLLSA</sequence>
<evidence type="ECO:0000259" key="5">
    <source>
        <dbReference type="Pfam" id="PF02234"/>
    </source>
</evidence>
<dbReference type="InterPro" id="IPR003175">
    <property type="entry name" value="CDI_dom"/>
</dbReference>
<dbReference type="GO" id="GO:0005634">
    <property type="term" value="C:nucleus"/>
    <property type="evidence" value="ECO:0007669"/>
    <property type="project" value="InterPro"/>
</dbReference>
<reference evidence="8" key="4">
    <citation type="submission" date="2020-12" db="UniProtKB">
        <authorList>
            <consortium name="EnsemblPlants"/>
        </authorList>
    </citation>
    <scope>IDENTIFICATION</scope>
</reference>
<keyword evidence="3" id="KW-0175">Coiled coil</keyword>
<evidence type="ECO:0000259" key="6">
    <source>
        <dbReference type="Pfam" id="PF22241"/>
    </source>
</evidence>
<dbReference type="OrthoDB" id="6373236at2759"/>
<protein>
    <submittedName>
        <fullName evidence="7">Inhibitor/interactor of CDK</fullName>
    </submittedName>
</protein>
<dbReference type="InterPro" id="IPR054559">
    <property type="entry name" value="PSMD12-CSN4-like_N"/>
</dbReference>
<dbReference type="Gramene" id="Pp3c17_400V3.6">
    <property type="protein sequence ID" value="Pp3c17_400V3.6"/>
    <property type="gene ID" value="Pp3c17_400"/>
</dbReference>
<evidence type="ECO:0000313" key="8">
    <source>
        <dbReference type="EnsemblPlants" id="Pp3c17_400V3.2"/>
    </source>
</evidence>
<dbReference type="InterPro" id="IPR044898">
    <property type="entry name" value="CDI_dom_sf"/>
</dbReference>
<dbReference type="AlphaFoldDB" id="G1UDF3"/>
<name>G1UDF3_PHYPA</name>
<reference evidence="8 9" key="1">
    <citation type="journal article" date="2008" name="Science">
        <title>The Physcomitrella genome reveals evolutionary insights into the conquest of land by plants.</title>
        <authorList>
            <person name="Rensing S."/>
            <person name="Lang D."/>
            <person name="Zimmer A."/>
            <person name="Terry A."/>
            <person name="Salamov A."/>
            <person name="Shapiro H."/>
            <person name="Nishiyama T."/>
            <person name="Perroud P.-F."/>
            <person name="Lindquist E."/>
            <person name="Kamisugi Y."/>
            <person name="Tanahashi T."/>
            <person name="Sakakibara K."/>
            <person name="Fujita T."/>
            <person name="Oishi K."/>
            <person name="Shin-I T."/>
            <person name="Kuroki Y."/>
            <person name="Toyoda A."/>
            <person name="Suzuki Y."/>
            <person name="Hashimoto A."/>
            <person name="Yamaguchi K."/>
            <person name="Sugano A."/>
            <person name="Kohara Y."/>
            <person name="Fujiyama A."/>
            <person name="Anterola A."/>
            <person name="Aoki S."/>
            <person name="Ashton N."/>
            <person name="Barbazuk W.B."/>
            <person name="Barker E."/>
            <person name="Bennetzen J."/>
            <person name="Bezanilla M."/>
            <person name="Blankenship R."/>
            <person name="Cho S.H."/>
            <person name="Dutcher S."/>
            <person name="Estelle M."/>
            <person name="Fawcett J.A."/>
            <person name="Gundlach H."/>
            <person name="Hanada K."/>
            <person name="Heyl A."/>
            <person name="Hicks K.A."/>
            <person name="Hugh J."/>
            <person name="Lohr M."/>
            <person name="Mayer K."/>
            <person name="Melkozernov A."/>
            <person name="Murata T."/>
            <person name="Nelson D."/>
            <person name="Pils B."/>
            <person name="Prigge M."/>
            <person name="Reiss B."/>
            <person name="Renner T."/>
            <person name="Rombauts S."/>
            <person name="Rushton P."/>
            <person name="Sanderfoot A."/>
            <person name="Schween G."/>
            <person name="Shiu S.-H."/>
            <person name="Stueber K."/>
            <person name="Theodoulou F.L."/>
            <person name="Tu H."/>
            <person name="Van de Peer Y."/>
            <person name="Verrier P.J."/>
            <person name="Waters E."/>
            <person name="Wood A."/>
            <person name="Yang L."/>
            <person name="Cove D."/>
            <person name="Cuming A."/>
            <person name="Hasebe M."/>
            <person name="Lucas S."/>
            <person name="Mishler D.B."/>
            <person name="Reski R."/>
            <person name="Grigoriev I."/>
            <person name="Quatrano R.S."/>
            <person name="Boore J.L."/>
        </authorList>
    </citation>
    <scope>NUCLEOTIDE SEQUENCE [LARGE SCALE GENOMIC DNA]</scope>
    <source>
        <strain evidence="8 9">cv. Gransden 2004</strain>
    </source>
</reference>
<dbReference type="EMBL" id="ABEU02000017">
    <property type="status" value="NOT_ANNOTATED_CDS"/>
    <property type="molecule type" value="Genomic_DNA"/>
</dbReference>
<organism evidence="7">
    <name type="scientific">Physcomitrium patens</name>
    <name type="common">Spreading-leaved earth moss</name>
    <name type="synonym">Physcomitrella patens</name>
    <dbReference type="NCBI Taxonomy" id="3218"/>
    <lineage>
        <taxon>Eukaryota</taxon>
        <taxon>Viridiplantae</taxon>
        <taxon>Streptophyta</taxon>
        <taxon>Embryophyta</taxon>
        <taxon>Bryophyta</taxon>
        <taxon>Bryophytina</taxon>
        <taxon>Bryopsida</taxon>
        <taxon>Funariidae</taxon>
        <taxon>Funariales</taxon>
        <taxon>Funariaceae</taxon>
        <taxon>Physcomitrium</taxon>
    </lineage>
</organism>
<proteinExistence type="evidence at transcript level"/>
<feature type="compositionally biased region" description="Basic and acidic residues" evidence="4">
    <location>
        <begin position="297"/>
        <end position="312"/>
    </location>
</feature>
<dbReference type="Gramene" id="Pp3c17_400V3.2">
    <property type="protein sequence ID" value="Pp3c17_400V3.2"/>
    <property type="gene ID" value="Pp3c17_400"/>
</dbReference>
<feature type="domain" description="PSMD12/CSN4-like N-terminal" evidence="6">
    <location>
        <begin position="45"/>
        <end position="137"/>
    </location>
</feature>
<dbReference type="GO" id="GO:0004861">
    <property type="term" value="F:cyclin-dependent protein serine/threonine kinase inhibitor activity"/>
    <property type="evidence" value="ECO:0007669"/>
    <property type="project" value="InterPro"/>
</dbReference>
<dbReference type="Pfam" id="PF22241">
    <property type="entry name" value="PSMD12-CSN4_N"/>
    <property type="match status" value="1"/>
</dbReference>
<evidence type="ECO:0000313" key="9">
    <source>
        <dbReference type="Proteomes" id="UP000006727"/>
    </source>
</evidence>
<evidence type="ECO:0000313" key="7">
    <source>
        <dbReference type="EMBL" id="BAK64054.1"/>
    </source>
</evidence>
<comment type="similarity">
    <text evidence="1">Belongs to the CDI family. ICK/KRP subfamily.</text>
</comment>
<reference evidence="8 9" key="3">
    <citation type="journal article" date="2018" name="Plant J.">
        <title>The Physcomitrella patens chromosome-scale assembly reveals moss genome structure and evolution.</title>
        <authorList>
            <person name="Lang D."/>
            <person name="Ullrich K.K."/>
            <person name="Murat F."/>
            <person name="Fuchs J."/>
            <person name="Jenkins J."/>
            <person name="Haas F.B."/>
            <person name="Piednoel M."/>
            <person name="Gundlach H."/>
            <person name="Van Bel M."/>
            <person name="Meyberg R."/>
            <person name="Vives C."/>
            <person name="Morata J."/>
            <person name="Symeonidi A."/>
            <person name="Hiss M."/>
            <person name="Muchero W."/>
            <person name="Kamisugi Y."/>
            <person name="Saleh O."/>
            <person name="Blanc G."/>
            <person name="Decker E.L."/>
            <person name="van Gessel N."/>
            <person name="Grimwood J."/>
            <person name="Hayes R.D."/>
            <person name="Graham S.W."/>
            <person name="Gunter L.E."/>
            <person name="McDaniel S.F."/>
            <person name="Hoernstein S.N.W."/>
            <person name="Larsson A."/>
            <person name="Li F.W."/>
            <person name="Perroud P.F."/>
            <person name="Phillips J."/>
            <person name="Ranjan P."/>
            <person name="Rokshar D.S."/>
            <person name="Rothfels C.J."/>
            <person name="Schneider L."/>
            <person name="Shu S."/>
            <person name="Stevenson D.W."/>
            <person name="Thummler F."/>
            <person name="Tillich M."/>
            <person name="Villarreal Aguilar J.C."/>
            <person name="Widiez T."/>
            <person name="Wong G.K."/>
            <person name="Wymore A."/>
            <person name="Zhang Y."/>
            <person name="Zimmer A.D."/>
            <person name="Quatrano R.S."/>
            <person name="Mayer K.F.X."/>
            <person name="Goodstein D."/>
            <person name="Casacuberta J.M."/>
            <person name="Vandepoele K."/>
            <person name="Reski R."/>
            <person name="Cuming A.C."/>
            <person name="Tuskan G.A."/>
            <person name="Maumus F."/>
            <person name="Salse J."/>
            <person name="Schmutz J."/>
            <person name="Rensing S.A."/>
        </authorList>
    </citation>
    <scope>NUCLEOTIDE SEQUENCE [LARGE SCALE GENOMIC DNA]</scope>
    <source>
        <strain evidence="8 9">cv. Gransden 2004</strain>
    </source>
</reference>
<accession>G1UDF3</accession>
<keyword evidence="9" id="KW-1185">Reference proteome</keyword>
<dbReference type="PANTHER" id="PTHR46776">
    <property type="entry name" value="CYCLIN-DEPENDENT KINASE INHIBITOR 4-RELATED"/>
    <property type="match status" value="1"/>
</dbReference>
<feature type="compositionally biased region" description="Basic and acidic residues" evidence="4">
    <location>
        <begin position="176"/>
        <end position="207"/>
    </location>
</feature>
<evidence type="ECO:0000256" key="3">
    <source>
        <dbReference type="SAM" id="Coils"/>
    </source>
</evidence>
<evidence type="ECO:0000256" key="4">
    <source>
        <dbReference type="SAM" id="MobiDB-lite"/>
    </source>
</evidence>
<evidence type="ECO:0000256" key="1">
    <source>
        <dbReference type="ARBA" id="ARBA00010274"/>
    </source>
</evidence>
<dbReference type="Gramene" id="Pp3c17_400V3.3">
    <property type="protein sequence ID" value="Pp3c17_400V3.3"/>
    <property type="gene ID" value="Pp3c17_400"/>
</dbReference>
<dbReference type="InterPro" id="IPR044275">
    <property type="entry name" value="KRP"/>
</dbReference>
<dbReference type="Gene3D" id="4.10.365.10">
    <property type="entry name" value="p27"/>
    <property type="match status" value="1"/>
</dbReference>
<dbReference type="HOGENOM" id="CLU_853624_0_0_1"/>
<dbReference type="EnsemblPlants" id="Pp3c17_400V3.2">
    <property type="protein sequence ID" value="Pp3c17_400V3.2"/>
    <property type="gene ID" value="Pp3c17_400"/>
</dbReference>
<feature type="coiled-coil region" evidence="3">
    <location>
        <begin position="35"/>
        <end position="62"/>
    </location>
</feature>
<gene>
    <name evidence="7" type="primary">ICK</name>
    <name evidence="8" type="synonym">LOC112294753</name>
</gene>
<dbReference type="Pfam" id="PF02234">
    <property type="entry name" value="CDI"/>
    <property type="match status" value="1"/>
</dbReference>
<dbReference type="EnsemblPlants" id="Pp3c17_400V3.6">
    <property type="protein sequence ID" value="Pp3c17_400V3.6"/>
    <property type="gene ID" value="Pp3c17_400"/>
</dbReference>
<dbReference type="EnsemblPlants" id="Pp3c17_400V3.3">
    <property type="protein sequence ID" value="Pp3c17_400V3.3"/>
    <property type="gene ID" value="Pp3c17_400"/>
</dbReference>
<dbReference type="GO" id="GO:0051726">
    <property type="term" value="P:regulation of cell cycle"/>
    <property type="evidence" value="ECO:0007669"/>
    <property type="project" value="InterPro"/>
</dbReference>
<reference evidence="7" key="2">
    <citation type="journal article" date="2011" name="Plant Cell">
        <title>Physcomitrella Cyclin-Dependent Kinase A Links Cell Cycle Reactivation to Other Cellular Changes during Reprogramming of Leaf Cells.</title>
        <authorList>
            <person name="Ishikawa M."/>
            <person name="Murata T."/>
            <person name="Sato Y."/>
            <person name="Nishiyama T."/>
            <person name="Hiwatashi Y."/>
            <person name="Imai A."/>
            <person name="Kimura M."/>
            <person name="Sugimoto N."/>
            <person name="Akita A."/>
            <person name="Oguri Y."/>
            <person name="Friedman W.E."/>
            <person name="Hasebe M."/>
            <person name="Kubo M."/>
        </authorList>
    </citation>
    <scope>NUCLEOTIDE SEQUENCE</scope>
</reference>
<feature type="domain" description="Cyclin-dependent kinase inhibitor" evidence="5">
    <location>
        <begin position="249"/>
        <end position="295"/>
    </location>
</feature>
<keyword evidence="2" id="KW-0649">Protein kinase inhibitor</keyword>
<feature type="region of interest" description="Disordered" evidence="4">
    <location>
        <begin position="176"/>
        <end position="223"/>
    </location>
</feature>
<dbReference type="Proteomes" id="UP000006727">
    <property type="component" value="Chromosome 17"/>
</dbReference>
<feature type="region of interest" description="Disordered" evidence="4">
    <location>
        <begin position="295"/>
        <end position="326"/>
    </location>
</feature>
<dbReference type="EMBL" id="AB547333">
    <property type="protein sequence ID" value="BAK64054.1"/>
    <property type="molecule type" value="mRNA"/>
</dbReference>
<evidence type="ECO:0000256" key="2">
    <source>
        <dbReference type="ARBA" id="ARBA00023013"/>
    </source>
</evidence>